<evidence type="ECO:0000313" key="2">
    <source>
        <dbReference type="Proteomes" id="UP000828048"/>
    </source>
</evidence>
<keyword evidence="2" id="KW-1185">Reference proteome</keyword>
<protein>
    <submittedName>
        <fullName evidence="1">Uncharacterized protein</fullName>
    </submittedName>
</protein>
<sequence>MTNITGNDLDCSSEETEVFIIVTNLIKQMQTTCIMALVVVHVALESYYSRHESRFTELNPYQEQINHINRLVRRSDTTCVEQLRMDRNCFMRLCMLVQTVGGLSHSRRNGLKIPTGNYYLVDAGYTNGEDIEGDADEDGSMTVNKDDKSPPELPKKKAKVSETLMAGLSNFADKLVSSLETSNATLEKLGGRMGYAHDLSAKRGVVKEELGKLPISTVDRVKAALGITKDAQTVDHFFSLKTEEEKLILV</sequence>
<evidence type="ECO:0000313" key="1">
    <source>
        <dbReference type="EMBL" id="KAH7850688.1"/>
    </source>
</evidence>
<gene>
    <name evidence="1" type="ORF">Vadar_001534</name>
</gene>
<dbReference type="EMBL" id="CM037158">
    <property type="protein sequence ID" value="KAH7850688.1"/>
    <property type="molecule type" value="Genomic_DNA"/>
</dbReference>
<dbReference type="Proteomes" id="UP000828048">
    <property type="component" value="Chromosome 8"/>
</dbReference>
<comment type="caution">
    <text evidence="1">The sequence shown here is derived from an EMBL/GenBank/DDBJ whole genome shotgun (WGS) entry which is preliminary data.</text>
</comment>
<proteinExistence type="predicted"/>
<name>A0ACB7YAT8_9ERIC</name>
<organism evidence="1 2">
    <name type="scientific">Vaccinium darrowii</name>
    <dbReference type="NCBI Taxonomy" id="229202"/>
    <lineage>
        <taxon>Eukaryota</taxon>
        <taxon>Viridiplantae</taxon>
        <taxon>Streptophyta</taxon>
        <taxon>Embryophyta</taxon>
        <taxon>Tracheophyta</taxon>
        <taxon>Spermatophyta</taxon>
        <taxon>Magnoliopsida</taxon>
        <taxon>eudicotyledons</taxon>
        <taxon>Gunneridae</taxon>
        <taxon>Pentapetalae</taxon>
        <taxon>asterids</taxon>
        <taxon>Ericales</taxon>
        <taxon>Ericaceae</taxon>
        <taxon>Vaccinioideae</taxon>
        <taxon>Vaccinieae</taxon>
        <taxon>Vaccinium</taxon>
    </lineage>
</organism>
<accession>A0ACB7YAT8</accession>
<reference evidence="1 2" key="1">
    <citation type="journal article" date="2021" name="Hortic Res">
        <title>High-quality reference genome and annotation aids understanding of berry development for evergreen blueberry (Vaccinium darrowii).</title>
        <authorList>
            <person name="Yu J."/>
            <person name="Hulse-Kemp A.M."/>
            <person name="Babiker E."/>
            <person name="Staton M."/>
        </authorList>
    </citation>
    <scope>NUCLEOTIDE SEQUENCE [LARGE SCALE GENOMIC DNA]</scope>
    <source>
        <strain evidence="2">cv. NJ 8807/NJ 8810</strain>
        <tissue evidence="1">Young leaf</tissue>
    </source>
</reference>